<feature type="domain" description="Peptidase S9 prolyl oligopeptidase catalytic" evidence="6">
    <location>
        <begin position="511"/>
        <end position="720"/>
    </location>
</feature>
<evidence type="ECO:0000259" key="6">
    <source>
        <dbReference type="Pfam" id="PF00326"/>
    </source>
</evidence>
<dbReference type="EC" id="3.4.21.26" evidence="2"/>
<dbReference type="GO" id="GO:0004252">
    <property type="term" value="F:serine-type endopeptidase activity"/>
    <property type="evidence" value="ECO:0007669"/>
    <property type="project" value="UniProtKB-EC"/>
</dbReference>
<dbReference type="InterPro" id="IPR023302">
    <property type="entry name" value="Pept_S9A_N"/>
</dbReference>
<dbReference type="SUPFAM" id="SSF50993">
    <property type="entry name" value="Peptidase/esterase 'gauge' domain"/>
    <property type="match status" value="1"/>
</dbReference>
<dbReference type="Gene3D" id="3.40.50.1820">
    <property type="entry name" value="alpha/beta hydrolase"/>
    <property type="match status" value="1"/>
</dbReference>
<proteinExistence type="predicted"/>
<evidence type="ECO:0000256" key="1">
    <source>
        <dbReference type="ARBA" id="ARBA00001070"/>
    </source>
</evidence>
<evidence type="ECO:0000259" key="7">
    <source>
        <dbReference type="Pfam" id="PF02897"/>
    </source>
</evidence>
<dbReference type="AlphaFoldDB" id="A0A381ZGP8"/>
<dbReference type="InterPro" id="IPR001375">
    <property type="entry name" value="Peptidase_S9_cat"/>
</dbReference>
<organism evidence="8">
    <name type="scientific">marine metagenome</name>
    <dbReference type="NCBI Taxonomy" id="408172"/>
    <lineage>
        <taxon>unclassified sequences</taxon>
        <taxon>metagenomes</taxon>
        <taxon>ecological metagenomes</taxon>
    </lineage>
</organism>
<dbReference type="PANTHER" id="PTHR42881">
    <property type="entry name" value="PROLYL ENDOPEPTIDASE"/>
    <property type="match status" value="1"/>
</dbReference>
<dbReference type="InterPro" id="IPR002470">
    <property type="entry name" value="Peptidase_S9A"/>
</dbReference>
<dbReference type="GO" id="GO:0070012">
    <property type="term" value="F:oligopeptidase activity"/>
    <property type="evidence" value="ECO:0007669"/>
    <property type="project" value="TreeGrafter"/>
</dbReference>
<evidence type="ECO:0000256" key="3">
    <source>
        <dbReference type="ARBA" id="ARBA00022670"/>
    </source>
</evidence>
<accession>A0A381ZGP8</accession>
<dbReference type="InterPro" id="IPR029058">
    <property type="entry name" value="AB_hydrolase_fold"/>
</dbReference>
<dbReference type="Pfam" id="PF02897">
    <property type="entry name" value="Peptidase_S9_N"/>
    <property type="match status" value="1"/>
</dbReference>
<evidence type="ECO:0000313" key="8">
    <source>
        <dbReference type="EMBL" id="SVA87933.1"/>
    </source>
</evidence>
<dbReference type="PANTHER" id="PTHR42881:SF2">
    <property type="entry name" value="PROLYL ENDOPEPTIDASE"/>
    <property type="match status" value="1"/>
</dbReference>
<sequence length="721" mass="82754">MINNRYHMKSKYLIILVISIIWGKMPDKLLAPIHPVTDNYHGVEIIDPYRYMENLDLPEVQDWIKLQAEYSSAELNKLKHKEAFLTRLLELDMGKEYRVYNIKRMKDESLFYLKIKSNENLPKLYYRSHLTAIEKLIIDPEEMSEGKTQHYSLEFYQPSPNGRFVVYGIAEGGSEQTIIHVYDMINNQDTGDVIDRIETAYNIPQWWNEQGFFYCRRQKLDENEPVTEIYKNTMTLYHELGELIENDKPIFGRSLSSNVEMLDVDFPSIRVWENSNYIIGKIKHGDSSELTLYTTLKDQIFENQVNWKMVCDVPDSVVSFTQFGEDIYLFSAYKAPRYKVVRTKMDQPDFTNAEVIFPPAELVYRYASRTKDRLYFSALDGGYNRLIEYDPITGNLHRLDLPENESAYIISSNTNHTDIFLRSASWIHAGRMQVYDHGESTFEVLNLEPPGKFDNPEGLTSERVMITSHDGVQVPLSIIYQKNLQHTGKNPTILSGYGSYGSAQSVYYRASRMAWLEKGGIIAIAHVRGGGEYGKEWHLMGQKSNKPNTWKDFISCAEYLIDKGYTSEQYLAGQGGSAGGILIGRAITERPDLFQCAIINVGCMDMLRMETTTNGVPNIKEFGSVKTREGFDALLAMSSFHHVVDGVDYPAVLSTHGINDPRVEPWFSAKMTARLQTATSGNRPILFRVDYDAGHGIGSTKMQRYEKQADIWAFLLWQFGQ</sequence>
<dbReference type="Pfam" id="PF00326">
    <property type="entry name" value="Peptidase_S9"/>
    <property type="match status" value="1"/>
</dbReference>
<keyword evidence="5" id="KW-0720">Serine protease</keyword>
<gene>
    <name evidence="8" type="ORF">METZ01_LOCUS140787</name>
</gene>
<name>A0A381ZGP8_9ZZZZ</name>
<reference evidence="8" key="1">
    <citation type="submission" date="2018-05" db="EMBL/GenBank/DDBJ databases">
        <authorList>
            <person name="Lanie J.A."/>
            <person name="Ng W.-L."/>
            <person name="Kazmierczak K.M."/>
            <person name="Andrzejewski T.M."/>
            <person name="Davidsen T.M."/>
            <person name="Wayne K.J."/>
            <person name="Tettelin H."/>
            <person name="Glass J.I."/>
            <person name="Rusch D."/>
            <person name="Podicherti R."/>
            <person name="Tsui H.-C.T."/>
            <person name="Winkler M.E."/>
        </authorList>
    </citation>
    <scope>NUCLEOTIDE SEQUENCE</scope>
</reference>
<keyword evidence="4" id="KW-0378">Hydrolase</keyword>
<feature type="domain" description="Peptidase S9A N-terminal" evidence="7">
    <location>
        <begin position="36"/>
        <end position="427"/>
    </location>
</feature>
<dbReference type="Gene3D" id="2.130.10.120">
    <property type="entry name" value="Prolyl oligopeptidase, N-terminal domain"/>
    <property type="match status" value="1"/>
</dbReference>
<dbReference type="SUPFAM" id="SSF53474">
    <property type="entry name" value="alpha/beta-Hydrolases"/>
    <property type="match status" value="1"/>
</dbReference>
<dbReference type="EMBL" id="UINC01021099">
    <property type="protein sequence ID" value="SVA87933.1"/>
    <property type="molecule type" value="Genomic_DNA"/>
</dbReference>
<evidence type="ECO:0000256" key="4">
    <source>
        <dbReference type="ARBA" id="ARBA00022801"/>
    </source>
</evidence>
<dbReference type="GO" id="GO:0006508">
    <property type="term" value="P:proteolysis"/>
    <property type="evidence" value="ECO:0007669"/>
    <property type="project" value="UniProtKB-KW"/>
</dbReference>
<evidence type="ECO:0000256" key="5">
    <source>
        <dbReference type="ARBA" id="ARBA00022825"/>
    </source>
</evidence>
<dbReference type="PRINTS" id="PR00862">
    <property type="entry name" value="PROLIGOPTASE"/>
</dbReference>
<comment type="catalytic activity">
    <reaction evidence="1">
        <text>Hydrolysis of Pro-|-Xaa &gt;&gt; Ala-|-Xaa in oligopeptides.</text>
        <dbReference type="EC" id="3.4.21.26"/>
    </reaction>
</comment>
<dbReference type="InterPro" id="IPR051167">
    <property type="entry name" value="Prolyl_oligopep/macrocyclase"/>
</dbReference>
<dbReference type="GO" id="GO:0005829">
    <property type="term" value="C:cytosol"/>
    <property type="evidence" value="ECO:0007669"/>
    <property type="project" value="TreeGrafter"/>
</dbReference>
<protein>
    <recommendedName>
        <fullName evidence="2">prolyl oligopeptidase</fullName>
        <ecNumber evidence="2">3.4.21.26</ecNumber>
    </recommendedName>
</protein>
<evidence type="ECO:0000256" key="2">
    <source>
        <dbReference type="ARBA" id="ARBA00011897"/>
    </source>
</evidence>
<keyword evidence="3" id="KW-0645">Protease</keyword>